<reference evidence="2" key="2">
    <citation type="submission" date="2017-12" db="EMBL/GenBank/DDBJ databases">
        <title>Genome sequence of the Bar-tailed Godwit (Limosa lapponica baueri).</title>
        <authorList>
            <person name="Lima N.C.B."/>
            <person name="Parody-Merino A.M."/>
            <person name="Battley P.F."/>
            <person name="Fidler A.E."/>
            <person name="Prosdocimi F."/>
        </authorList>
    </citation>
    <scope>NUCLEOTIDE SEQUENCE [LARGE SCALE GENOMIC DNA]</scope>
</reference>
<dbReference type="EMBL" id="KZ512365">
    <property type="protein sequence ID" value="PKU31727.1"/>
    <property type="molecule type" value="Genomic_DNA"/>
</dbReference>
<evidence type="ECO:0000313" key="1">
    <source>
        <dbReference type="EMBL" id="PKU31727.1"/>
    </source>
</evidence>
<accession>A0A2I0TD62</accession>
<organism evidence="1 2">
    <name type="scientific">Limosa lapponica baueri</name>
    <dbReference type="NCBI Taxonomy" id="1758121"/>
    <lineage>
        <taxon>Eukaryota</taxon>
        <taxon>Metazoa</taxon>
        <taxon>Chordata</taxon>
        <taxon>Craniata</taxon>
        <taxon>Vertebrata</taxon>
        <taxon>Euteleostomi</taxon>
        <taxon>Archelosauria</taxon>
        <taxon>Archosauria</taxon>
        <taxon>Dinosauria</taxon>
        <taxon>Saurischia</taxon>
        <taxon>Theropoda</taxon>
        <taxon>Coelurosauria</taxon>
        <taxon>Aves</taxon>
        <taxon>Neognathae</taxon>
        <taxon>Neoaves</taxon>
        <taxon>Charadriiformes</taxon>
        <taxon>Scolopacidae</taxon>
        <taxon>Limosa</taxon>
    </lineage>
</organism>
<evidence type="ECO:0000313" key="2">
    <source>
        <dbReference type="Proteomes" id="UP000233556"/>
    </source>
</evidence>
<dbReference type="Proteomes" id="UP000233556">
    <property type="component" value="Unassembled WGS sequence"/>
</dbReference>
<proteinExistence type="predicted"/>
<dbReference type="OrthoDB" id="9396740at2759"/>
<name>A0A2I0TD62_LIMLA</name>
<keyword evidence="2" id="KW-1185">Reference proteome</keyword>
<dbReference type="AlphaFoldDB" id="A0A2I0TD62"/>
<reference evidence="2" key="1">
    <citation type="submission" date="2017-11" db="EMBL/GenBank/DDBJ databases">
        <authorList>
            <person name="Lima N.C."/>
            <person name="Parody-Merino A.M."/>
            <person name="Battley P.F."/>
            <person name="Fidler A.E."/>
            <person name="Prosdocimi F."/>
        </authorList>
    </citation>
    <scope>NUCLEOTIDE SEQUENCE [LARGE SCALE GENOMIC DNA]</scope>
</reference>
<sequence length="122" mass="13559">MFKGKTPSTHHATDATWSKWVALITQRAQIGNPNRPGILEVIMDWPQGTDSGGSPEERVETSEGGKLLCGVLLDESRKRLREWGAEENSKSGTTSWSVMTPQSSLARWSVIAYMRIQRGESK</sequence>
<protein>
    <submittedName>
        <fullName evidence="1">Uncharacterized protein</fullName>
    </submittedName>
</protein>
<gene>
    <name evidence="1" type="ORF">llap_17969</name>
</gene>